<keyword evidence="4" id="KW-1185">Reference proteome</keyword>
<dbReference type="InterPro" id="IPR000700">
    <property type="entry name" value="PAS-assoc_C"/>
</dbReference>
<sequence length="311" mass="34791">MHELFRKRAFEADLTVSERDEPTPLDLYEQAASIIPIGAFECNLANDRLSWTGGLFDMFGLPTDRVVERQLTVEMYSEESRELLTYKRSRAIDARGGFSLDANIVRADGSERWIRINAAVRSSNGRAETLYGMKQDITDDHARWEMLKVQAECDPLTGVANRVRFQRFLDGSSDDPLLDNIGALILLDLDGFKQLNDRWGHAAGDKCLMVFGKRLREAFPQARLISRIGGDEFAILLPWTGSRRTMERSVLGQVEYLSGPAPWNGDLLPVSASVGLAFAEEADTDPQELFIAADRVLYDAKKRTSSGLARA</sequence>
<dbReference type="NCBIfam" id="TIGR00229">
    <property type="entry name" value="sensory_box"/>
    <property type="match status" value="1"/>
</dbReference>
<feature type="domain" description="PAC" evidence="1">
    <location>
        <begin position="98"/>
        <end position="149"/>
    </location>
</feature>
<dbReference type="NCBIfam" id="TIGR00254">
    <property type="entry name" value="GGDEF"/>
    <property type="match status" value="1"/>
</dbReference>
<dbReference type="SMART" id="SM00267">
    <property type="entry name" value="GGDEF"/>
    <property type="match status" value="1"/>
</dbReference>
<dbReference type="AlphaFoldDB" id="A0A1G7RN84"/>
<dbReference type="InterPro" id="IPR029787">
    <property type="entry name" value="Nucleotide_cyclase"/>
</dbReference>
<protein>
    <submittedName>
        <fullName evidence="3">PAS domain S-box-containing protein/diguanylate cyclase (GGDEF) domain-containing protein</fullName>
    </submittedName>
</protein>
<organism evidence="3 4">
    <name type="scientific">Pelagibacterium luteolum</name>
    <dbReference type="NCBI Taxonomy" id="440168"/>
    <lineage>
        <taxon>Bacteria</taxon>
        <taxon>Pseudomonadati</taxon>
        <taxon>Pseudomonadota</taxon>
        <taxon>Alphaproteobacteria</taxon>
        <taxon>Hyphomicrobiales</taxon>
        <taxon>Devosiaceae</taxon>
        <taxon>Pelagibacterium</taxon>
    </lineage>
</organism>
<evidence type="ECO:0000259" key="1">
    <source>
        <dbReference type="PROSITE" id="PS50113"/>
    </source>
</evidence>
<dbReference type="CDD" id="cd01949">
    <property type="entry name" value="GGDEF"/>
    <property type="match status" value="1"/>
</dbReference>
<accession>A0A1G7RN84</accession>
<dbReference type="PANTHER" id="PTHR44757:SF2">
    <property type="entry name" value="BIOFILM ARCHITECTURE MAINTENANCE PROTEIN MBAA"/>
    <property type="match status" value="1"/>
</dbReference>
<evidence type="ECO:0000259" key="2">
    <source>
        <dbReference type="PROSITE" id="PS50887"/>
    </source>
</evidence>
<dbReference type="Pfam" id="PF00990">
    <property type="entry name" value="GGDEF"/>
    <property type="match status" value="1"/>
</dbReference>
<proteinExistence type="predicted"/>
<dbReference type="InterPro" id="IPR000014">
    <property type="entry name" value="PAS"/>
</dbReference>
<dbReference type="InterPro" id="IPR043128">
    <property type="entry name" value="Rev_trsase/Diguanyl_cyclase"/>
</dbReference>
<name>A0A1G7RN84_9HYPH</name>
<gene>
    <name evidence="3" type="ORF">SAMN04487974_1019</name>
</gene>
<dbReference type="RefSeq" id="WP_090589355.1">
    <property type="nucleotide sequence ID" value="NZ_FNCS01000001.1"/>
</dbReference>
<dbReference type="InterPro" id="IPR052155">
    <property type="entry name" value="Biofilm_reg_signaling"/>
</dbReference>
<dbReference type="InterPro" id="IPR035965">
    <property type="entry name" value="PAS-like_dom_sf"/>
</dbReference>
<dbReference type="Gene3D" id="2.10.70.100">
    <property type="match status" value="1"/>
</dbReference>
<dbReference type="SUPFAM" id="SSF55073">
    <property type="entry name" value="Nucleotide cyclase"/>
    <property type="match status" value="1"/>
</dbReference>
<evidence type="ECO:0000313" key="3">
    <source>
        <dbReference type="EMBL" id="SDG12175.1"/>
    </source>
</evidence>
<dbReference type="EMBL" id="FNCS01000001">
    <property type="protein sequence ID" value="SDG12175.1"/>
    <property type="molecule type" value="Genomic_DNA"/>
</dbReference>
<dbReference type="STRING" id="440168.SAMN04487974_1019"/>
<dbReference type="Gene3D" id="3.30.70.270">
    <property type="match status" value="1"/>
</dbReference>
<evidence type="ECO:0000313" key="4">
    <source>
        <dbReference type="Proteomes" id="UP000199495"/>
    </source>
</evidence>
<dbReference type="PROSITE" id="PS50887">
    <property type="entry name" value="GGDEF"/>
    <property type="match status" value="1"/>
</dbReference>
<feature type="domain" description="GGDEF" evidence="2">
    <location>
        <begin position="180"/>
        <end position="311"/>
    </location>
</feature>
<dbReference type="OrthoDB" id="9812260at2"/>
<dbReference type="InterPro" id="IPR000160">
    <property type="entry name" value="GGDEF_dom"/>
</dbReference>
<reference evidence="3 4" key="1">
    <citation type="submission" date="2016-10" db="EMBL/GenBank/DDBJ databases">
        <authorList>
            <person name="de Groot N.N."/>
        </authorList>
    </citation>
    <scope>NUCLEOTIDE SEQUENCE [LARGE SCALE GENOMIC DNA]</scope>
    <source>
        <strain evidence="3 4">CGMCC 1.10267</strain>
    </source>
</reference>
<dbReference type="Proteomes" id="UP000199495">
    <property type="component" value="Unassembled WGS sequence"/>
</dbReference>
<dbReference type="Gene3D" id="3.30.450.20">
    <property type="entry name" value="PAS domain"/>
    <property type="match status" value="1"/>
</dbReference>
<dbReference type="PANTHER" id="PTHR44757">
    <property type="entry name" value="DIGUANYLATE CYCLASE DGCP"/>
    <property type="match status" value="1"/>
</dbReference>
<dbReference type="SUPFAM" id="SSF55785">
    <property type="entry name" value="PYP-like sensor domain (PAS domain)"/>
    <property type="match status" value="1"/>
</dbReference>
<dbReference type="PROSITE" id="PS50113">
    <property type="entry name" value="PAC"/>
    <property type="match status" value="1"/>
</dbReference>